<evidence type="ECO:0000313" key="2">
    <source>
        <dbReference type="Proteomes" id="UP000772434"/>
    </source>
</evidence>
<dbReference type="EMBL" id="JADNRY010000543">
    <property type="protein sequence ID" value="KAF9042679.1"/>
    <property type="molecule type" value="Genomic_DNA"/>
</dbReference>
<keyword evidence="2" id="KW-1185">Reference proteome</keyword>
<protein>
    <submittedName>
        <fullName evidence="1">Uncharacterized protein</fullName>
    </submittedName>
</protein>
<organism evidence="1 2">
    <name type="scientific">Rhodocollybia butyracea</name>
    <dbReference type="NCBI Taxonomy" id="206335"/>
    <lineage>
        <taxon>Eukaryota</taxon>
        <taxon>Fungi</taxon>
        <taxon>Dikarya</taxon>
        <taxon>Basidiomycota</taxon>
        <taxon>Agaricomycotina</taxon>
        <taxon>Agaricomycetes</taxon>
        <taxon>Agaricomycetidae</taxon>
        <taxon>Agaricales</taxon>
        <taxon>Marasmiineae</taxon>
        <taxon>Omphalotaceae</taxon>
        <taxon>Rhodocollybia</taxon>
    </lineage>
</organism>
<name>A0A9P5TXJ0_9AGAR</name>
<accession>A0A9P5TXJ0</accession>
<evidence type="ECO:0000313" key="1">
    <source>
        <dbReference type="EMBL" id="KAF9042679.1"/>
    </source>
</evidence>
<dbReference type="AlphaFoldDB" id="A0A9P5TXJ0"/>
<gene>
    <name evidence="1" type="ORF">BDP27DRAFT_1374302</name>
</gene>
<dbReference type="Proteomes" id="UP000772434">
    <property type="component" value="Unassembled WGS sequence"/>
</dbReference>
<proteinExistence type="predicted"/>
<reference evidence="1" key="1">
    <citation type="submission" date="2020-11" db="EMBL/GenBank/DDBJ databases">
        <authorList>
            <consortium name="DOE Joint Genome Institute"/>
            <person name="Ahrendt S."/>
            <person name="Riley R."/>
            <person name="Andreopoulos W."/>
            <person name="Labutti K."/>
            <person name="Pangilinan J."/>
            <person name="Ruiz-Duenas F.J."/>
            <person name="Barrasa J.M."/>
            <person name="Sanchez-Garcia M."/>
            <person name="Camarero S."/>
            <person name="Miyauchi S."/>
            <person name="Serrano A."/>
            <person name="Linde D."/>
            <person name="Babiker R."/>
            <person name="Drula E."/>
            <person name="Ayuso-Fernandez I."/>
            <person name="Pacheco R."/>
            <person name="Padilla G."/>
            <person name="Ferreira P."/>
            <person name="Barriuso J."/>
            <person name="Kellner H."/>
            <person name="Castanera R."/>
            <person name="Alfaro M."/>
            <person name="Ramirez L."/>
            <person name="Pisabarro A.G."/>
            <person name="Kuo A."/>
            <person name="Tritt A."/>
            <person name="Lipzen A."/>
            <person name="He G."/>
            <person name="Yan M."/>
            <person name="Ng V."/>
            <person name="Cullen D."/>
            <person name="Martin F."/>
            <person name="Rosso M.-N."/>
            <person name="Henrissat B."/>
            <person name="Hibbett D."/>
            <person name="Martinez A.T."/>
            <person name="Grigoriev I.V."/>
        </authorList>
    </citation>
    <scope>NUCLEOTIDE SEQUENCE</scope>
    <source>
        <strain evidence="1">AH 40177</strain>
    </source>
</reference>
<sequence length="223" mass="24085">MGTVYGDDQRKSLPYLGAAGNSPVSSPVAPARVGADSIVFAKSADEGRIELLVRGEVEFTRLDTREGGRGLKLRPVCIGERGEDSNYELLDQREVEFTEGGRGLDLGGVWMVELNARDGGKEVESRKGLRMGVFSSEGGSILEKGKRGCKKKPSLMTQQFLMFVKGGEANASMTPRLCSNWGSPTSVLFQSLVQSLAVPDQPRTQRRNAGMCLVSDSKILLSV</sequence>
<comment type="caution">
    <text evidence="1">The sequence shown here is derived from an EMBL/GenBank/DDBJ whole genome shotgun (WGS) entry which is preliminary data.</text>
</comment>